<reference evidence="9" key="1">
    <citation type="submission" date="2019-09" db="EMBL/GenBank/DDBJ databases">
        <title>Distinct polysaccharide growth profiles of human intestinal Prevotella copri isolates.</title>
        <authorList>
            <person name="Fehlner-Peach H."/>
            <person name="Magnabosco C."/>
            <person name="Raghavan V."/>
            <person name="Scher J.U."/>
            <person name="Tett A."/>
            <person name="Cox L.M."/>
            <person name="Gottsegen C."/>
            <person name="Watters A."/>
            <person name="Wiltshire- Gordon J.D."/>
            <person name="Segata N."/>
            <person name="Bonneau R."/>
            <person name="Littman D.R."/>
        </authorList>
    </citation>
    <scope>NUCLEOTIDE SEQUENCE [LARGE SCALE GENOMIC DNA]</scope>
    <source>
        <strain evidence="9">iP54</strain>
    </source>
</reference>
<dbReference type="GO" id="GO:0009986">
    <property type="term" value="C:cell surface"/>
    <property type="evidence" value="ECO:0007669"/>
    <property type="project" value="TreeGrafter"/>
</dbReference>
<dbReference type="Proteomes" id="UP000420635">
    <property type="component" value="Unassembled WGS sequence"/>
</dbReference>
<evidence type="ECO:0000313" key="9">
    <source>
        <dbReference type="Proteomes" id="UP000420635"/>
    </source>
</evidence>
<accession>A0A646HGV3</accession>
<dbReference type="PANTHER" id="PTHR31297:SF41">
    <property type="entry name" value="ENDOGLUCANASE, PUTATIVE (AFU_ORTHOLOGUE AFUA_5G01830)-RELATED"/>
    <property type="match status" value="1"/>
</dbReference>
<dbReference type="RefSeq" id="WP_153112845.1">
    <property type="nucleotide sequence ID" value="NZ_VZAS01000049.1"/>
</dbReference>
<dbReference type="GO" id="GO:0008422">
    <property type="term" value="F:beta-glucosidase activity"/>
    <property type="evidence" value="ECO:0007669"/>
    <property type="project" value="TreeGrafter"/>
</dbReference>
<evidence type="ECO:0000256" key="6">
    <source>
        <dbReference type="ARBA" id="ARBA00023326"/>
    </source>
</evidence>
<evidence type="ECO:0000256" key="5">
    <source>
        <dbReference type="ARBA" id="ARBA00023295"/>
    </source>
</evidence>
<evidence type="ECO:0000256" key="7">
    <source>
        <dbReference type="RuleBase" id="RU361153"/>
    </source>
</evidence>
<proteinExistence type="inferred from homology"/>
<organism evidence="8 9">
    <name type="scientific">Segatella copri</name>
    <dbReference type="NCBI Taxonomy" id="165179"/>
    <lineage>
        <taxon>Bacteria</taxon>
        <taxon>Pseudomonadati</taxon>
        <taxon>Bacteroidota</taxon>
        <taxon>Bacteroidia</taxon>
        <taxon>Bacteroidales</taxon>
        <taxon>Prevotellaceae</taxon>
        <taxon>Segatella</taxon>
    </lineage>
</organism>
<dbReference type="Pfam" id="PF00150">
    <property type="entry name" value="Cellulase"/>
    <property type="match status" value="1"/>
</dbReference>
<dbReference type="PROSITE" id="PS51257">
    <property type="entry name" value="PROKAR_LIPOPROTEIN"/>
    <property type="match status" value="1"/>
</dbReference>
<dbReference type="Gene3D" id="3.20.20.80">
    <property type="entry name" value="Glycosidases"/>
    <property type="match status" value="1"/>
</dbReference>
<dbReference type="InterPro" id="IPR024361">
    <property type="entry name" value="BACON"/>
</dbReference>
<dbReference type="InterPro" id="IPR013783">
    <property type="entry name" value="Ig-like_fold"/>
</dbReference>
<dbReference type="EMBL" id="VZBQ01000164">
    <property type="protein sequence ID" value="MQN91422.1"/>
    <property type="molecule type" value="Genomic_DNA"/>
</dbReference>
<dbReference type="AlphaFoldDB" id="A0A646HGV3"/>
<dbReference type="SUPFAM" id="SSF51445">
    <property type="entry name" value="(Trans)glycosidases"/>
    <property type="match status" value="1"/>
</dbReference>
<dbReference type="GO" id="GO:0005576">
    <property type="term" value="C:extracellular region"/>
    <property type="evidence" value="ECO:0007669"/>
    <property type="project" value="TreeGrafter"/>
</dbReference>
<evidence type="ECO:0000256" key="3">
    <source>
        <dbReference type="ARBA" id="ARBA00023001"/>
    </source>
</evidence>
<evidence type="ECO:0000256" key="4">
    <source>
        <dbReference type="ARBA" id="ARBA00023277"/>
    </source>
</evidence>
<comment type="caution">
    <text evidence="8">The sequence shown here is derived from an EMBL/GenBank/DDBJ whole genome shotgun (WGS) entry which is preliminary data.</text>
</comment>
<keyword evidence="5 7" id="KW-0326">Glycosidase</keyword>
<keyword evidence="3" id="KW-0136">Cellulose degradation</keyword>
<evidence type="ECO:0000313" key="8">
    <source>
        <dbReference type="EMBL" id="MQN91422.1"/>
    </source>
</evidence>
<gene>
    <name evidence="8" type="ORF">F7D59_16575</name>
</gene>
<keyword evidence="2 7" id="KW-0378">Hydrolase</keyword>
<evidence type="ECO:0000256" key="1">
    <source>
        <dbReference type="ARBA" id="ARBA00005641"/>
    </source>
</evidence>
<protein>
    <submittedName>
        <fullName evidence="8">Cellulase family glycosylhydrolase</fullName>
    </submittedName>
</protein>
<dbReference type="CDD" id="cd14948">
    <property type="entry name" value="BACON"/>
    <property type="match status" value="1"/>
</dbReference>
<dbReference type="GO" id="GO:0030245">
    <property type="term" value="P:cellulose catabolic process"/>
    <property type="evidence" value="ECO:0007669"/>
    <property type="project" value="UniProtKB-KW"/>
</dbReference>
<dbReference type="InterPro" id="IPR001547">
    <property type="entry name" value="Glyco_hydro_5"/>
</dbReference>
<keyword evidence="4" id="KW-0119">Carbohydrate metabolism</keyword>
<name>A0A646HGV3_9BACT</name>
<sequence length="516" mass="56803">MKKFKYLYLLLLGIVCGLAFSACSYEDDDYDEPGFKVLNPELSFDGTGGVQTINVQADAQPTASVIEGADWCSVAYKDQAAGTYNFDVTVAASQEDEVTTATVRIIQGYSRKDVTITRAKKGAVVTPDVPPADMNKTAMEVAQLMYPGWNLGNTLEGGDSKNLWKNAGIETETVWQNVKTTQALIDAVKAAGFKSVRIPCSWVMGHITDAEKCTIDPAWMKRVKEVVDYCIKDGLYVIINQHWDGGWIEHNGMTANADIKTTKAQLTKIWTQIADNFKTYDEHLLFAGMNEPGVGAGEGDIIGVADMSNRIAEYEQTFIEAVRATGGNNAKRVLIVQGPNTDIDKFVANNYMSKIKDSATDRLMVEVHFYDPYNFTDLSEDKDWGKYCLYWGKNNTNGSEAGRTADAKYNEEYVEAQMKKMKTNFFDKGYPVVIGEFGANQRLAIGKDAVHDASVKDYYKAVVTSAINNGCVPMAWDTNSNYPSMTIFNRAGASVSNANMLESIKAAVAAAKWPAK</sequence>
<evidence type="ECO:0000256" key="2">
    <source>
        <dbReference type="ARBA" id="ARBA00022801"/>
    </source>
</evidence>
<dbReference type="InterPro" id="IPR017853">
    <property type="entry name" value="GH"/>
</dbReference>
<keyword evidence="6" id="KW-0624">Polysaccharide degradation</keyword>
<comment type="similarity">
    <text evidence="1 7">Belongs to the glycosyl hydrolase 5 (cellulase A) family.</text>
</comment>
<dbReference type="Gene3D" id="2.60.40.10">
    <property type="entry name" value="Immunoglobulins"/>
    <property type="match status" value="1"/>
</dbReference>
<dbReference type="InterPro" id="IPR050386">
    <property type="entry name" value="Glycosyl_hydrolase_5"/>
</dbReference>
<dbReference type="PANTHER" id="PTHR31297">
    <property type="entry name" value="GLUCAN ENDO-1,6-BETA-GLUCOSIDASE B"/>
    <property type="match status" value="1"/>
</dbReference>